<evidence type="ECO:0000256" key="2">
    <source>
        <dbReference type="ARBA" id="ARBA00022679"/>
    </source>
</evidence>
<dbReference type="InterPro" id="IPR014043">
    <property type="entry name" value="Acyl_transferase_dom"/>
</dbReference>
<dbReference type="AlphaFoldDB" id="A0A8S8XB84"/>
<keyword evidence="2" id="KW-0808">Transferase</keyword>
<dbReference type="SUPFAM" id="SSF52151">
    <property type="entry name" value="FabD/lysophospholipase-like"/>
    <property type="match status" value="1"/>
</dbReference>
<dbReference type="SMART" id="SM00827">
    <property type="entry name" value="PKS_AT"/>
    <property type="match status" value="1"/>
</dbReference>
<comment type="caution">
    <text evidence="6">The sequence shown here is derived from an EMBL/GenBank/DDBJ whole genome shotgun (WGS) entry which is preliminary data.</text>
</comment>
<dbReference type="GO" id="GO:0005829">
    <property type="term" value="C:cytosol"/>
    <property type="evidence" value="ECO:0007669"/>
    <property type="project" value="TreeGrafter"/>
</dbReference>
<evidence type="ECO:0000256" key="3">
    <source>
        <dbReference type="ARBA" id="ARBA00023315"/>
    </source>
</evidence>
<dbReference type="GO" id="GO:0006633">
    <property type="term" value="P:fatty acid biosynthetic process"/>
    <property type="evidence" value="ECO:0007669"/>
    <property type="project" value="TreeGrafter"/>
</dbReference>
<keyword evidence="7" id="KW-1185">Reference proteome</keyword>
<accession>A0A8S8XB84</accession>
<evidence type="ECO:0000256" key="1">
    <source>
        <dbReference type="ARBA" id="ARBA00013258"/>
    </source>
</evidence>
<sequence>MTSRRPAVLVVCPGRGTYNKGELGYLRRLHGDKRDLLDAMDAVRRSEGKATLRELDSRPAFAPPIHTRGDNAAPLIFAASYADFVSIDREQFDIVAVTGNSMGWYTALACAGVLDAIDAFRLADMMGGFMHEAMIGGQLLYSFVDDAWRPIPGRRDELLAHVRAIHGTPGCALYVSIDLGGMLVFAGTEPALAALLAVAPKGPGHFPLRLHNHAGFHAPLQQPVADRARAAFECRPFRAPAIPLIDGRGKIWHRHVSEPATLWDYTLGAQVIDTYDFTRAVQVAVRTFAPDHVVILGPGETLGGAVAQSLIDATWRGLSSKPDFVTAQQSETVPFVISMGRAEQRRHAVADPVAD</sequence>
<dbReference type="InterPro" id="IPR016035">
    <property type="entry name" value="Acyl_Trfase/lysoPLipase"/>
</dbReference>
<dbReference type="InterPro" id="IPR050858">
    <property type="entry name" value="Mal-CoA-ACP_Trans/PKS_FabD"/>
</dbReference>
<evidence type="ECO:0000313" key="7">
    <source>
        <dbReference type="Proteomes" id="UP000681075"/>
    </source>
</evidence>
<name>A0A8S8XB84_9PROT</name>
<dbReference type="Gene3D" id="3.40.366.10">
    <property type="entry name" value="Malonyl-Coenzyme A Acyl Carrier Protein, domain 2"/>
    <property type="match status" value="1"/>
</dbReference>
<dbReference type="PANTHER" id="PTHR42681:SF1">
    <property type="entry name" value="MALONYL-COA-ACYL CARRIER PROTEIN TRANSACYLASE, MITOCHONDRIAL"/>
    <property type="match status" value="1"/>
</dbReference>
<evidence type="ECO:0000313" key="6">
    <source>
        <dbReference type="EMBL" id="GIL39111.1"/>
    </source>
</evidence>
<dbReference type="Proteomes" id="UP000681075">
    <property type="component" value="Unassembled WGS sequence"/>
</dbReference>
<evidence type="ECO:0000259" key="5">
    <source>
        <dbReference type="SMART" id="SM00827"/>
    </source>
</evidence>
<dbReference type="EMBL" id="BOPV01000001">
    <property type="protein sequence ID" value="GIL39111.1"/>
    <property type="molecule type" value="Genomic_DNA"/>
</dbReference>
<feature type="domain" description="Malonyl-CoA:ACP transacylase (MAT)" evidence="5">
    <location>
        <begin position="11"/>
        <end position="344"/>
    </location>
</feature>
<dbReference type="RefSeq" id="WP_420242209.1">
    <property type="nucleotide sequence ID" value="NZ_BOPV01000001.1"/>
</dbReference>
<reference evidence="6" key="1">
    <citation type="submission" date="2021-02" db="EMBL/GenBank/DDBJ databases">
        <title>Genome sequence of Rhodospirillales sp. strain TMPK1 isolated from soil.</title>
        <authorList>
            <person name="Nakai R."/>
            <person name="Kusada H."/>
            <person name="Tamaki H."/>
        </authorList>
    </citation>
    <scope>NUCLEOTIDE SEQUENCE</scope>
    <source>
        <strain evidence="6">TMPK1</strain>
    </source>
</reference>
<comment type="catalytic activity">
    <reaction evidence="4">
        <text>holo-[ACP] + malonyl-CoA = malonyl-[ACP] + CoA</text>
        <dbReference type="Rhea" id="RHEA:41792"/>
        <dbReference type="Rhea" id="RHEA-COMP:9623"/>
        <dbReference type="Rhea" id="RHEA-COMP:9685"/>
        <dbReference type="ChEBI" id="CHEBI:57287"/>
        <dbReference type="ChEBI" id="CHEBI:57384"/>
        <dbReference type="ChEBI" id="CHEBI:64479"/>
        <dbReference type="ChEBI" id="CHEBI:78449"/>
        <dbReference type="EC" id="2.3.1.39"/>
    </reaction>
</comment>
<dbReference type="PANTHER" id="PTHR42681">
    <property type="entry name" value="MALONYL-COA-ACYL CARRIER PROTEIN TRANSACYLASE, MITOCHONDRIAL"/>
    <property type="match status" value="1"/>
</dbReference>
<evidence type="ECO:0000256" key="4">
    <source>
        <dbReference type="ARBA" id="ARBA00048462"/>
    </source>
</evidence>
<dbReference type="InterPro" id="IPR001227">
    <property type="entry name" value="Ac_transferase_dom_sf"/>
</dbReference>
<dbReference type="GO" id="GO:0004314">
    <property type="term" value="F:[acyl-carrier-protein] S-malonyltransferase activity"/>
    <property type="evidence" value="ECO:0007669"/>
    <property type="project" value="UniProtKB-EC"/>
</dbReference>
<proteinExistence type="predicted"/>
<gene>
    <name evidence="6" type="ORF">TMPK1_13480</name>
</gene>
<protein>
    <recommendedName>
        <fullName evidence="1">[acyl-carrier-protein] S-malonyltransferase</fullName>
        <ecNumber evidence="1">2.3.1.39</ecNumber>
    </recommendedName>
</protein>
<organism evidence="6 7">
    <name type="scientific">Roseiterribacter gracilis</name>
    <dbReference type="NCBI Taxonomy" id="2812848"/>
    <lineage>
        <taxon>Bacteria</taxon>
        <taxon>Pseudomonadati</taxon>
        <taxon>Pseudomonadota</taxon>
        <taxon>Alphaproteobacteria</taxon>
        <taxon>Rhodospirillales</taxon>
        <taxon>Roseiterribacteraceae</taxon>
        <taxon>Roseiterribacter</taxon>
    </lineage>
</organism>
<keyword evidence="3" id="KW-0012">Acyltransferase</keyword>
<dbReference type="EC" id="2.3.1.39" evidence="1"/>